<dbReference type="Pfam" id="PF00078">
    <property type="entry name" value="RVT_1"/>
    <property type="match status" value="1"/>
</dbReference>
<dbReference type="OMA" id="FENECEF"/>
<feature type="region of interest" description="Disordered" evidence="1">
    <location>
        <begin position="1"/>
        <end position="20"/>
    </location>
</feature>
<dbReference type="PANTHER" id="PTHR19446">
    <property type="entry name" value="REVERSE TRANSCRIPTASES"/>
    <property type="match status" value="1"/>
</dbReference>
<dbReference type="CDD" id="cd01650">
    <property type="entry name" value="RT_nLTR_like"/>
    <property type="match status" value="1"/>
</dbReference>
<protein>
    <submittedName>
        <fullName evidence="3">115 kDa protein in type-1 retrotransposable element R1DM-like Protein</fullName>
    </submittedName>
</protein>
<dbReference type="InterPro" id="IPR036691">
    <property type="entry name" value="Endo/exonu/phosph_ase_sf"/>
</dbReference>
<feature type="compositionally biased region" description="Low complexity" evidence="1">
    <location>
        <begin position="1"/>
        <end position="10"/>
    </location>
</feature>
<dbReference type="eggNOG" id="KOG1075">
    <property type="taxonomic scope" value="Eukaryota"/>
</dbReference>
<dbReference type="SUPFAM" id="SSF56672">
    <property type="entry name" value="DNA/RNA polymerases"/>
    <property type="match status" value="1"/>
</dbReference>
<dbReference type="Proteomes" id="UP000007266">
    <property type="component" value="Unassembled WGS sequence"/>
</dbReference>
<evidence type="ECO:0000313" key="4">
    <source>
        <dbReference type="Proteomes" id="UP000007266"/>
    </source>
</evidence>
<dbReference type="PROSITE" id="PS50878">
    <property type="entry name" value="RT_POL"/>
    <property type="match status" value="1"/>
</dbReference>
<dbReference type="CDD" id="cd09077">
    <property type="entry name" value="R1-I-EN"/>
    <property type="match status" value="1"/>
</dbReference>
<organism evidence="3 4">
    <name type="scientific">Tribolium castaneum</name>
    <name type="common">Red flour beetle</name>
    <dbReference type="NCBI Taxonomy" id="7070"/>
    <lineage>
        <taxon>Eukaryota</taxon>
        <taxon>Metazoa</taxon>
        <taxon>Ecdysozoa</taxon>
        <taxon>Arthropoda</taxon>
        <taxon>Hexapoda</taxon>
        <taxon>Insecta</taxon>
        <taxon>Pterygota</taxon>
        <taxon>Neoptera</taxon>
        <taxon>Endopterygota</taxon>
        <taxon>Coleoptera</taxon>
        <taxon>Polyphaga</taxon>
        <taxon>Cucujiformia</taxon>
        <taxon>Tenebrionidae</taxon>
        <taxon>Tenebrionidae incertae sedis</taxon>
        <taxon>Tribolium</taxon>
    </lineage>
</organism>
<dbReference type="InterPro" id="IPR000477">
    <property type="entry name" value="RT_dom"/>
</dbReference>
<dbReference type="SUPFAM" id="SSF56219">
    <property type="entry name" value="DNase I-like"/>
    <property type="match status" value="1"/>
</dbReference>
<evidence type="ECO:0000313" key="3">
    <source>
        <dbReference type="EMBL" id="EFA13507.2"/>
    </source>
</evidence>
<dbReference type="Pfam" id="PF14529">
    <property type="entry name" value="Exo_endo_phos_2"/>
    <property type="match status" value="1"/>
</dbReference>
<evidence type="ECO:0000259" key="2">
    <source>
        <dbReference type="PROSITE" id="PS50878"/>
    </source>
</evidence>
<dbReference type="InParanoid" id="D7GXM9"/>
<dbReference type="GO" id="GO:0071897">
    <property type="term" value="P:DNA biosynthetic process"/>
    <property type="evidence" value="ECO:0007669"/>
    <property type="project" value="UniProtKB-ARBA"/>
</dbReference>
<evidence type="ECO:0000256" key="1">
    <source>
        <dbReference type="SAM" id="MobiDB-lite"/>
    </source>
</evidence>
<dbReference type="EMBL" id="KQ972380">
    <property type="protein sequence ID" value="EFA13507.2"/>
    <property type="molecule type" value="Genomic_DNA"/>
</dbReference>
<dbReference type="GO" id="GO:0003824">
    <property type="term" value="F:catalytic activity"/>
    <property type="evidence" value="ECO:0007669"/>
    <property type="project" value="InterPro"/>
</dbReference>
<accession>D7GXM9</accession>
<reference evidence="3 4" key="2">
    <citation type="journal article" date="2010" name="Nucleic Acids Res.">
        <title>BeetleBase in 2010: revisions to provide comprehensive genomic information for Tribolium castaneum.</title>
        <authorList>
            <person name="Kim H.S."/>
            <person name="Murphy T."/>
            <person name="Xia J."/>
            <person name="Caragea D."/>
            <person name="Park Y."/>
            <person name="Beeman R.W."/>
            <person name="Lorenzen M.D."/>
            <person name="Butcher S."/>
            <person name="Manak J.R."/>
            <person name="Brown S.J."/>
        </authorList>
    </citation>
    <scope>NUCLEOTIDE SEQUENCE [LARGE SCALE GENOMIC DNA]</scope>
    <source>
        <strain evidence="3 4">Georgia GA2</strain>
    </source>
</reference>
<proteinExistence type="predicted"/>
<dbReference type="Gene3D" id="3.60.10.10">
    <property type="entry name" value="Endonuclease/exonuclease/phosphatase"/>
    <property type="match status" value="1"/>
</dbReference>
<dbReference type="HOGENOM" id="CLU_256085_0_0_1"/>
<dbReference type="InterPro" id="IPR043502">
    <property type="entry name" value="DNA/RNA_pol_sf"/>
</dbReference>
<reference evidence="3 4" key="1">
    <citation type="journal article" date="2008" name="Nature">
        <title>The genome of the model beetle and pest Tribolium castaneum.</title>
        <authorList>
            <consortium name="Tribolium Genome Sequencing Consortium"/>
            <person name="Richards S."/>
            <person name="Gibbs R.A."/>
            <person name="Weinstock G.M."/>
            <person name="Brown S.J."/>
            <person name="Denell R."/>
            <person name="Beeman R.W."/>
            <person name="Gibbs R."/>
            <person name="Beeman R.W."/>
            <person name="Brown S.J."/>
            <person name="Bucher G."/>
            <person name="Friedrich M."/>
            <person name="Grimmelikhuijzen C.J."/>
            <person name="Klingler M."/>
            <person name="Lorenzen M."/>
            <person name="Richards S."/>
            <person name="Roth S."/>
            <person name="Schroder R."/>
            <person name="Tautz D."/>
            <person name="Zdobnov E.M."/>
            <person name="Muzny D."/>
            <person name="Gibbs R.A."/>
            <person name="Weinstock G.M."/>
            <person name="Attaway T."/>
            <person name="Bell S."/>
            <person name="Buhay C.J."/>
            <person name="Chandrabose M.N."/>
            <person name="Chavez D."/>
            <person name="Clerk-Blankenburg K.P."/>
            <person name="Cree A."/>
            <person name="Dao M."/>
            <person name="Davis C."/>
            <person name="Chacko J."/>
            <person name="Dinh H."/>
            <person name="Dugan-Rocha S."/>
            <person name="Fowler G."/>
            <person name="Garner T.T."/>
            <person name="Garnes J."/>
            <person name="Gnirke A."/>
            <person name="Hawes A."/>
            <person name="Hernandez J."/>
            <person name="Hines S."/>
            <person name="Holder M."/>
            <person name="Hume J."/>
            <person name="Jhangiani S.N."/>
            <person name="Joshi V."/>
            <person name="Khan Z.M."/>
            <person name="Jackson L."/>
            <person name="Kovar C."/>
            <person name="Kowis A."/>
            <person name="Lee S."/>
            <person name="Lewis L.R."/>
            <person name="Margolis J."/>
            <person name="Morgan M."/>
            <person name="Nazareth L.V."/>
            <person name="Nguyen N."/>
            <person name="Okwuonu G."/>
            <person name="Parker D."/>
            <person name="Richards S."/>
            <person name="Ruiz S.J."/>
            <person name="Santibanez J."/>
            <person name="Savard J."/>
            <person name="Scherer S.E."/>
            <person name="Schneider B."/>
            <person name="Sodergren E."/>
            <person name="Tautz D."/>
            <person name="Vattahil S."/>
            <person name="Villasana D."/>
            <person name="White C.S."/>
            <person name="Wright R."/>
            <person name="Park Y."/>
            <person name="Beeman R.W."/>
            <person name="Lord J."/>
            <person name="Oppert B."/>
            <person name="Lorenzen M."/>
            <person name="Brown S."/>
            <person name="Wang L."/>
            <person name="Savard J."/>
            <person name="Tautz D."/>
            <person name="Richards S."/>
            <person name="Weinstock G."/>
            <person name="Gibbs R.A."/>
            <person name="Liu Y."/>
            <person name="Worley K."/>
            <person name="Weinstock G."/>
            <person name="Elsik C.G."/>
            <person name="Reese J.T."/>
            <person name="Elhaik E."/>
            <person name="Landan G."/>
            <person name="Graur D."/>
            <person name="Arensburger P."/>
            <person name="Atkinson P."/>
            <person name="Beeman R.W."/>
            <person name="Beidler J."/>
            <person name="Brown S.J."/>
            <person name="Demuth J.P."/>
            <person name="Drury D.W."/>
            <person name="Du Y.Z."/>
            <person name="Fujiwara H."/>
            <person name="Lorenzen M."/>
            <person name="Maselli V."/>
            <person name="Osanai M."/>
            <person name="Park Y."/>
            <person name="Robertson H.M."/>
            <person name="Tu Z."/>
            <person name="Wang J.J."/>
            <person name="Wang S."/>
            <person name="Richards S."/>
            <person name="Song H."/>
            <person name="Zhang L."/>
            <person name="Sodergren E."/>
            <person name="Werner D."/>
            <person name="Stanke M."/>
            <person name="Morgenstern B."/>
            <person name="Solovyev V."/>
            <person name="Kosarev P."/>
            <person name="Brown G."/>
            <person name="Chen H.C."/>
            <person name="Ermolaeva O."/>
            <person name="Hlavina W."/>
            <person name="Kapustin Y."/>
            <person name="Kiryutin B."/>
            <person name="Kitts P."/>
            <person name="Maglott D."/>
            <person name="Pruitt K."/>
            <person name="Sapojnikov V."/>
            <person name="Souvorov A."/>
            <person name="Mackey A.J."/>
            <person name="Waterhouse R.M."/>
            <person name="Wyder S."/>
            <person name="Zdobnov E.M."/>
            <person name="Zdobnov E.M."/>
            <person name="Wyder S."/>
            <person name="Kriventseva E.V."/>
            <person name="Kadowaki T."/>
            <person name="Bork P."/>
            <person name="Aranda M."/>
            <person name="Bao R."/>
            <person name="Beermann A."/>
            <person name="Berns N."/>
            <person name="Bolognesi R."/>
            <person name="Bonneton F."/>
            <person name="Bopp D."/>
            <person name="Brown S.J."/>
            <person name="Bucher G."/>
            <person name="Butts T."/>
            <person name="Chaumot A."/>
            <person name="Denell R.E."/>
            <person name="Ferrier D.E."/>
            <person name="Friedrich M."/>
            <person name="Gordon C.M."/>
            <person name="Jindra M."/>
            <person name="Klingler M."/>
            <person name="Lan Q."/>
            <person name="Lattorff H.M."/>
            <person name="Laudet V."/>
            <person name="von Levetsow C."/>
            <person name="Liu Z."/>
            <person name="Lutz R."/>
            <person name="Lynch J.A."/>
            <person name="da Fonseca R.N."/>
            <person name="Posnien N."/>
            <person name="Reuter R."/>
            <person name="Roth S."/>
            <person name="Savard J."/>
            <person name="Schinko J.B."/>
            <person name="Schmitt C."/>
            <person name="Schoppmeier M."/>
            <person name="Schroder R."/>
            <person name="Shippy T.D."/>
            <person name="Simonnet F."/>
            <person name="Marques-Souza H."/>
            <person name="Tautz D."/>
            <person name="Tomoyasu Y."/>
            <person name="Trauner J."/>
            <person name="Van der Zee M."/>
            <person name="Vervoort M."/>
            <person name="Wittkopp N."/>
            <person name="Wimmer E.A."/>
            <person name="Yang X."/>
            <person name="Jones A.K."/>
            <person name="Sattelle D.B."/>
            <person name="Ebert P.R."/>
            <person name="Nelson D."/>
            <person name="Scott J.G."/>
            <person name="Beeman R.W."/>
            <person name="Muthukrishnan S."/>
            <person name="Kramer K.J."/>
            <person name="Arakane Y."/>
            <person name="Beeman R.W."/>
            <person name="Zhu Q."/>
            <person name="Hogenkamp D."/>
            <person name="Dixit R."/>
            <person name="Oppert B."/>
            <person name="Jiang H."/>
            <person name="Zou Z."/>
            <person name="Marshall J."/>
            <person name="Elpidina E."/>
            <person name="Vinokurov K."/>
            <person name="Oppert C."/>
            <person name="Zou Z."/>
            <person name="Evans J."/>
            <person name="Lu Z."/>
            <person name="Zhao P."/>
            <person name="Sumathipala N."/>
            <person name="Altincicek B."/>
            <person name="Vilcinskas A."/>
            <person name="Williams M."/>
            <person name="Hultmark D."/>
            <person name="Hetru C."/>
            <person name="Jiang H."/>
            <person name="Grimmelikhuijzen C.J."/>
            <person name="Hauser F."/>
            <person name="Cazzamali G."/>
            <person name="Williamson M."/>
            <person name="Park Y."/>
            <person name="Li B."/>
            <person name="Tanaka Y."/>
            <person name="Predel R."/>
            <person name="Neupert S."/>
            <person name="Schachtner J."/>
            <person name="Verleyen P."/>
            <person name="Raible F."/>
            <person name="Bork P."/>
            <person name="Friedrich M."/>
            <person name="Walden K.K."/>
            <person name="Robertson H.M."/>
            <person name="Angeli S."/>
            <person name="Foret S."/>
            <person name="Bucher G."/>
            <person name="Schuetz S."/>
            <person name="Maleszka R."/>
            <person name="Wimmer E.A."/>
            <person name="Beeman R.W."/>
            <person name="Lorenzen M."/>
            <person name="Tomoyasu Y."/>
            <person name="Miller S.C."/>
            <person name="Grossmann D."/>
            <person name="Bucher G."/>
        </authorList>
    </citation>
    <scope>NUCLEOTIDE SEQUENCE [LARGE SCALE GENOMIC DNA]</scope>
    <source>
        <strain evidence="3 4">Georgia GA2</strain>
    </source>
</reference>
<feature type="domain" description="Reverse transcriptase" evidence="2">
    <location>
        <begin position="665"/>
        <end position="932"/>
    </location>
</feature>
<keyword evidence="4" id="KW-1185">Reference proteome</keyword>
<sequence>MGTRRSSVSSKRSRLDDDSNEEFDEVEHVKAIKDDLLKILFNEANKCNKGAIEQILNRFEDLELVTMRLIRDNSFLEGRIKEMKKYSTTGEEIRNQKEGGLVVPVSNNVVKSYAIVVKGKDENASKIKEKLMKVETDAKIQAVKQSRAGGLVIQTTNEKDLNKIKDQINKQEQGWTIEEARRRDPTLLVYDVPEKIDNEEFAKEVYKKNVAALMGEEEFIKEFRVEPYEWKQNVRGMPLHFRVISSKKAAIVVNDESIEVMEVGEFRREWAVCAWLKGDFGECVVCSLYCVYGEGMEDKAAYLEELWRKFGRLKMLVGLDANAVSPLWHSKWEGWREDERVVRGRVLEEVILREGIAVLNSPSDEYTYSGPGGQSDIDVTLCTDGFLGLVRKWCVRDEVSCSDHNLIELELGYHIDRDCGPPPGGWVVCEGDWPKFDACFLDEVFCVEREFALLDAEGMVELMTKMVRRAGDRSFKVNRGHSNRRVRWWNERLGDLRARCRRSRRVYQRLRRHNAEGQDAARARYIEEWNEYKNEIRKAKEEDWRRFVDRVGNVDPWGGVYKIIRGRKGRICMGAVRKDNGEMTVGWEDTASALLNEFFPPDEKVRDEVRLVGGARMEPVTEEEVEVAVKRINGKKAPGLDGIKGDIVKRVWALRPDLMHRMYEQCVLEGTFPREWKKANVVVLLKSPDKDRAEIRSYRPICLLSVFGKVMERIMVNRLLGGLEGSMSDCQYGFTVGRGTEDAWLKVMDVVEGSACKYVLGMFIDFKGAFDFLRWCRILDVLGAVGCREIELWKSYFCERKVCYRNARGEMVWKDVSRGCPQGSICGPFVWNLCMNELLRGLGELGAQVVAYADDLLVLVEGNSRRDLESRGSEYLGAVLNWGRHYGVEVSATKSSTLILKGTLSSTRPVLVKAQGISLKSDKKVKYLGIHVEERLKFGNHLKLLRKKIVDVASGLRRVIRDDWGLGRTAIKTIFNGLLMACALYGSSVWWKTLRTGKGVRLLNTCERAGLLVCLRVCRTVSTDAMEVLMGVLPWRHQALLRTVMFLRSRGRPVGLVGVVEDRELEDLGRSGVRDLLRDRLFARWQREWDGSETGRVLYCFVPDVETVRRCKWFWVGMHEGYIMTGQGSMNAWLHDRGLSESPECECGAPREDWMHVLVECVLYEDLRDLEAMGLVVENDGEINGLREIVMNEESFKTYVEFARNVFARRVRMVPLLTPVRLSGSSDPAYLSWSSSAGLFSQSNCSLMAAGSPVSCVELKNWYRGGR</sequence>
<gene>
    <name evidence="3" type="primary">AUGUSTUS-3.0.2_11554</name>
    <name evidence="3" type="ORF">TcasGA2_TC011554</name>
</gene>
<dbReference type="AlphaFoldDB" id="D7GXM9"/>
<dbReference type="InterPro" id="IPR005135">
    <property type="entry name" value="Endo/exonuclease/phosphatase"/>
</dbReference>
<name>D7GXM9_TRICA</name>